<dbReference type="Gene3D" id="3.40.50.300">
    <property type="entry name" value="P-loop containing nucleotide triphosphate hydrolases"/>
    <property type="match status" value="1"/>
</dbReference>
<dbReference type="GO" id="GO:0005524">
    <property type="term" value="F:ATP binding"/>
    <property type="evidence" value="ECO:0007669"/>
    <property type="project" value="UniProtKB-KW"/>
</dbReference>
<dbReference type="KEGG" id="acek:FLP30_12030"/>
<dbReference type="PANTHER" id="PTHR42781">
    <property type="entry name" value="SPERMIDINE/PUTRESCINE IMPORT ATP-BINDING PROTEIN POTA"/>
    <property type="match status" value="1"/>
</dbReference>
<accession>A0A5C1YQR0</accession>
<dbReference type="GO" id="GO:0015697">
    <property type="term" value="P:quaternary ammonium group transport"/>
    <property type="evidence" value="ECO:0007669"/>
    <property type="project" value="UniProtKB-ARBA"/>
</dbReference>
<keyword evidence="6" id="KW-1185">Reference proteome</keyword>
<gene>
    <name evidence="5" type="ORF">FLP30_12030</name>
</gene>
<evidence type="ECO:0000256" key="1">
    <source>
        <dbReference type="ARBA" id="ARBA00022448"/>
    </source>
</evidence>
<dbReference type="PROSITE" id="PS00211">
    <property type="entry name" value="ABC_TRANSPORTER_1"/>
    <property type="match status" value="1"/>
</dbReference>
<evidence type="ECO:0000313" key="5">
    <source>
        <dbReference type="EMBL" id="QEO18351.1"/>
    </source>
</evidence>
<dbReference type="SUPFAM" id="SSF52540">
    <property type="entry name" value="P-loop containing nucleoside triphosphate hydrolases"/>
    <property type="match status" value="1"/>
</dbReference>
<dbReference type="OrthoDB" id="9802264at2"/>
<dbReference type="GO" id="GO:0016887">
    <property type="term" value="F:ATP hydrolysis activity"/>
    <property type="evidence" value="ECO:0007669"/>
    <property type="project" value="InterPro"/>
</dbReference>
<feature type="domain" description="ABC transporter" evidence="4">
    <location>
        <begin position="3"/>
        <end position="239"/>
    </location>
</feature>
<dbReference type="SMART" id="SM00382">
    <property type="entry name" value="AAA"/>
    <property type="match status" value="1"/>
</dbReference>
<evidence type="ECO:0000256" key="3">
    <source>
        <dbReference type="ARBA" id="ARBA00022840"/>
    </source>
</evidence>
<dbReference type="FunFam" id="3.40.50.300:FF:000425">
    <property type="entry name" value="Probable ABC transporter, ATP-binding subunit"/>
    <property type="match status" value="1"/>
</dbReference>
<dbReference type="PANTHER" id="PTHR42781:SF4">
    <property type="entry name" value="SPERMIDINE_PUTRESCINE IMPORT ATP-BINDING PROTEIN POTA"/>
    <property type="match status" value="1"/>
</dbReference>
<dbReference type="EMBL" id="CP043506">
    <property type="protein sequence ID" value="QEO18351.1"/>
    <property type="molecule type" value="Genomic_DNA"/>
</dbReference>
<dbReference type="PROSITE" id="PS50893">
    <property type="entry name" value="ABC_TRANSPORTER_2"/>
    <property type="match status" value="1"/>
</dbReference>
<name>A0A5C1YQR0_9PROT</name>
<dbReference type="RefSeq" id="WP_149280012.1">
    <property type="nucleotide sequence ID" value="NZ_CP043506.1"/>
</dbReference>
<evidence type="ECO:0000259" key="4">
    <source>
        <dbReference type="PROSITE" id="PS50893"/>
    </source>
</evidence>
<dbReference type="InterPro" id="IPR017871">
    <property type="entry name" value="ABC_transporter-like_CS"/>
</dbReference>
<protein>
    <submittedName>
        <fullName evidence="5">Sulfate/molybdate ABC transporter ATP-binding protein</fullName>
    </submittedName>
</protein>
<dbReference type="Proteomes" id="UP000324536">
    <property type="component" value="Chromosome"/>
</dbReference>
<sequence>MSITVNTLVRSAPGTRKVLLDHVSLEVPDGAFVALVGPSGAGKTTLLRAIAGLDPYDSGTVSLDGRVMEDVRARAGKMGFVFQNYALFPHMTVARNIAFGLSVLPASQRPSRQAIASRVQDLLELMQIPDMGGAYPARLSGGQRQRVALARALATDPRVLLLDEPFGALDPIVRRSIRGWLRNLHDRLGLTTILVTHDQEEALDVADRIVVMQSGRIVQDASPQGLDDHPSTEFVMEFLGEAVSFPGIVHNGLMTPDDPEACPFAVPSTVENGPVVAMIRPYELSLCPPDPSQTAALEAVPRGVRNGYRHYTVQLSGRSVPLFVAQDSVTGGAAEAVLNGSGLDISRARLFRAGVACL</sequence>
<keyword evidence="3 5" id="KW-0067">ATP-binding</keyword>
<proteinExistence type="predicted"/>
<dbReference type="AlphaFoldDB" id="A0A5C1YQR0"/>
<evidence type="ECO:0000313" key="6">
    <source>
        <dbReference type="Proteomes" id="UP000324536"/>
    </source>
</evidence>
<evidence type="ECO:0000256" key="2">
    <source>
        <dbReference type="ARBA" id="ARBA00022741"/>
    </source>
</evidence>
<dbReference type="InterPro" id="IPR027417">
    <property type="entry name" value="P-loop_NTPase"/>
</dbReference>
<keyword evidence="1" id="KW-0813">Transport</keyword>
<reference evidence="5 6" key="1">
    <citation type="submission" date="2019-09" db="EMBL/GenBank/DDBJ databases">
        <title>Genome sequencing of strain KACC 21233.</title>
        <authorList>
            <person name="Heo J."/>
            <person name="Kim S.-J."/>
            <person name="Kim J.-S."/>
            <person name="Hong S.-B."/>
            <person name="Kwon S.-W."/>
        </authorList>
    </citation>
    <scope>NUCLEOTIDE SEQUENCE [LARGE SCALE GENOMIC DNA]</scope>
    <source>
        <strain evidence="5 6">KACC 21233</strain>
    </source>
</reference>
<dbReference type="InterPro" id="IPR003593">
    <property type="entry name" value="AAA+_ATPase"/>
</dbReference>
<organism evidence="5 6">
    <name type="scientific">Acetobacter vaccinii</name>
    <dbReference type="NCBI Taxonomy" id="2592655"/>
    <lineage>
        <taxon>Bacteria</taxon>
        <taxon>Pseudomonadati</taxon>
        <taxon>Pseudomonadota</taxon>
        <taxon>Alphaproteobacteria</taxon>
        <taxon>Acetobacterales</taxon>
        <taxon>Acetobacteraceae</taxon>
        <taxon>Acetobacter</taxon>
    </lineage>
</organism>
<dbReference type="Pfam" id="PF00005">
    <property type="entry name" value="ABC_tran"/>
    <property type="match status" value="1"/>
</dbReference>
<dbReference type="InterPro" id="IPR050093">
    <property type="entry name" value="ABC_SmlMolc_Importer"/>
</dbReference>
<dbReference type="InterPro" id="IPR003439">
    <property type="entry name" value="ABC_transporter-like_ATP-bd"/>
</dbReference>
<keyword evidence="2" id="KW-0547">Nucleotide-binding</keyword>